<comment type="pathway">
    <text evidence="2">Cofactor biosynthesis; tetrahydrofolate biosynthesis; 2-amino-4-hydroxy-6-hydroxymethyl-7,8-dihydropteridine diphosphate from 7,8-dihydroneopterin triphosphate: step 3/4.</text>
</comment>
<dbReference type="Proteomes" id="UP000622890">
    <property type="component" value="Unassembled WGS sequence"/>
</dbReference>
<dbReference type="GO" id="GO:0046656">
    <property type="term" value="P:folic acid biosynthetic process"/>
    <property type="evidence" value="ECO:0007669"/>
    <property type="project" value="UniProtKB-KW"/>
</dbReference>
<keyword evidence="6" id="KW-0456">Lyase</keyword>
<organism evidence="9 10">
    <name type="scientific">Noviherbaspirillum pedocola</name>
    <dbReference type="NCBI Taxonomy" id="2801341"/>
    <lineage>
        <taxon>Bacteria</taxon>
        <taxon>Pseudomonadati</taxon>
        <taxon>Pseudomonadota</taxon>
        <taxon>Betaproteobacteria</taxon>
        <taxon>Burkholderiales</taxon>
        <taxon>Oxalobacteraceae</taxon>
        <taxon>Noviherbaspirillum</taxon>
    </lineage>
</organism>
<comment type="similarity">
    <text evidence="3">Belongs to the DHNA family.</text>
</comment>
<reference evidence="9" key="1">
    <citation type="submission" date="2021-01" db="EMBL/GenBank/DDBJ databases">
        <title>Genome sequence of strain Noviherbaspirillum sp. DKR-6.</title>
        <authorList>
            <person name="Chaudhary D.K."/>
        </authorList>
    </citation>
    <scope>NUCLEOTIDE SEQUENCE</scope>
    <source>
        <strain evidence="9">DKR-6</strain>
    </source>
</reference>
<evidence type="ECO:0000256" key="6">
    <source>
        <dbReference type="ARBA" id="ARBA00023239"/>
    </source>
</evidence>
<comment type="catalytic activity">
    <reaction evidence="1">
        <text>7,8-dihydroneopterin = 6-hydroxymethyl-7,8-dihydropterin + glycolaldehyde</text>
        <dbReference type="Rhea" id="RHEA:10540"/>
        <dbReference type="ChEBI" id="CHEBI:17001"/>
        <dbReference type="ChEBI" id="CHEBI:17071"/>
        <dbReference type="ChEBI" id="CHEBI:44841"/>
        <dbReference type="EC" id="4.1.2.25"/>
    </reaction>
</comment>
<dbReference type="Pfam" id="PF02152">
    <property type="entry name" value="FolB"/>
    <property type="match status" value="1"/>
</dbReference>
<dbReference type="InterPro" id="IPR006157">
    <property type="entry name" value="FolB_dom"/>
</dbReference>
<sequence length="133" mass="15211">MVSFLSYPELADCRRLFLRNYEVQINIGVHDFEKKGEQRVLINVDLFIPLAVSTPQADHLEEVVDYDFIRDTIARRMAQGHIHLQETLCDDVARAMLEHPKVRAVRVSTEKPDVYPDCDSVGVEVFRVKGAGQ</sequence>
<dbReference type="Gene3D" id="3.30.1130.10">
    <property type="match status" value="1"/>
</dbReference>
<evidence type="ECO:0000313" key="10">
    <source>
        <dbReference type="Proteomes" id="UP000622890"/>
    </source>
</evidence>
<dbReference type="PANTHER" id="PTHR42844:SF1">
    <property type="entry name" value="DIHYDRONEOPTERIN ALDOLASE 1-RELATED"/>
    <property type="match status" value="1"/>
</dbReference>
<dbReference type="PANTHER" id="PTHR42844">
    <property type="entry name" value="DIHYDRONEOPTERIN ALDOLASE 1-RELATED"/>
    <property type="match status" value="1"/>
</dbReference>
<evidence type="ECO:0000313" key="9">
    <source>
        <dbReference type="EMBL" id="MBK4733929.1"/>
    </source>
</evidence>
<dbReference type="GO" id="GO:0005737">
    <property type="term" value="C:cytoplasm"/>
    <property type="evidence" value="ECO:0007669"/>
    <property type="project" value="TreeGrafter"/>
</dbReference>
<dbReference type="AlphaFoldDB" id="A0A934W6U3"/>
<accession>A0A934W6U3</accession>
<keyword evidence="10" id="KW-1185">Reference proteome</keyword>
<dbReference type="NCBIfam" id="TIGR00526">
    <property type="entry name" value="folB_dom"/>
    <property type="match status" value="1"/>
</dbReference>
<proteinExistence type="inferred from homology"/>
<name>A0A934W6U3_9BURK</name>
<dbReference type="SUPFAM" id="SSF55620">
    <property type="entry name" value="Tetrahydrobiopterin biosynthesis enzymes-like"/>
    <property type="match status" value="1"/>
</dbReference>
<dbReference type="GO" id="GO:0004150">
    <property type="term" value="F:dihydroneopterin aldolase activity"/>
    <property type="evidence" value="ECO:0007669"/>
    <property type="project" value="UniProtKB-EC"/>
</dbReference>
<dbReference type="EC" id="4.1.2.25" evidence="4"/>
<comment type="caution">
    <text evidence="9">The sequence shown here is derived from an EMBL/GenBank/DDBJ whole genome shotgun (WGS) entry which is preliminary data.</text>
</comment>
<protein>
    <recommendedName>
        <fullName evidence="4">dihydroneopterin aldolase</fullName>
        <ecNumber evidence="4">4.1.2.25</ecNumber>
    </recommendedName>
    <alternativeName>
        <fullName evidence="7">7,8-dihydroneopterin aldolase</fullName>
    </alternativeName>
</protein>
<evidence type="ECO:0000256" key="2">
    <source>
        <dbReference type="ARBA" id="ARBA00005013"/>
    </source>
</evidence>
<evidence type="ECO:0000256" key="7">
    <source>
        <dbReference type="ARBA" id="ARBA00032903"/>
    </source>
</evidence>
<evidence type="ECO:0000256" key="1">
    <source>
        <dbReference type="ARBA" id="ARBA00001353"/>
    </source>
</evidence>
<evidence type="ECO:0000256" key="5">
    <source>
        <dbReference type="ARBA" id="ARBA00022909"/>
    </source>
</evidence>
<keyword evidence="5" id="KW-0289">Folate biosynthesis</keyword>
<evidence type="ECO:0000259" key="8">
    <source>
        <dbReference type="SMART" id="SM00905"/>
    </source>
</evidence>
<dbReference type="EMBL" id="JAEPBG010000001">
    <property type="protein sequence ID" value="MBK4733929.1"/>
    <property type="molecule type" value="Genomic_DNA"/>
</dbReference>
<dbReference type="InterPro" id="IPR043133">
    <property type="entry name" value="GTP-CH-I_C/QueF"/>
</dbReference>
<dbReference type="SMART" id="SM00905">
    <property type="entry name" value="FolB"/>
    <property type="match status" value="1"/>
</dbReference>
<dbReference type="InterPro" id="IPR006156">
    <property type="entry name" value="Dihydroneopterin_aldolase"/>
</dbReference>
<evidence type="ECO:0000256" key="4">
    <source>
        <dbReference type="ARBA" id="ARBA00013043"/>
    </source>
</evidence>
<gene>
    <name evidence="9" type="ORF">JJB74_04830</name>
</gene>
<evidence type="ECO:0000256" key="3">
    <source>
        <dbReference type="ARBA" id="ARBA00005708"/>
    </source>
</evidence>
<dbReference type="RefSeq" id="WP_200590637.1">
    <property type="nucleotide sequence ID" value="NZ_JAEPBG010000001.1"/>
</dbReference>
<feature type="domain" description="Dihydroneopterin aldolase/epimerase" evidence="8">
    <location>
        <begin position="16"/>
        <end position="127"/>
    </location>
</feature>